<sequence length="510" mass="59371">MSSSLDAPKEPPSVNEKALMDSYKMPILFLLLPLRGKVRQISEKRELSLTLKIGKYLNSSYFKLGETYLPDIKQRAIVIRKDEEKSIIVIPGYGIEESLSFREFLENCYSALREYEPDEEFECIVYITNSEEKFWNVTKLPGDPEFCRMKEYYIPLRKMGRILMGFRRIGAVVSDEEVEEISALLISVVAIAIIMDMDLFDVRRKLDYWIKRLKEELRAEDYRRLSEDIISFSNITEEYIFLRQCRSEICARILMEFREVNGIDMIWNEVKMKLDMLRGYMSSALSLNAEESSMEVLREVETISRLSNAVNDVMNLVNLIAAAGVAFGLSGSVSSLLRVLPGAWNDLLWGIFLFLLSFLTIYSIANAWRRRSEPLVRLEFDEGELIKINNEEFGKMKEGKAGDIKFHEILCDFSGISRRIVWRARRTGWRSLILGSEATISMYVDRNMRVYKVLCEMSGRYANTETSREIVTSLLYKLKSSNQLEEREEGVFLRDYRMYSAKIKDDKQER</sequence>
<keyword evidence="1" id="KW-0812">Transmembrane</keyword>
<feature type="transmembrane region" description="Helical" evidence="1">
    <location>
        <begin position="313"/>
        <end position="335"/>
    </location>
</feature>
<dbReference type="Proteomes" id="UP000277582">
    <property type="component" value="Unassembled WGS sequence"/>
</dbReference>
<keyword evidence="1" id="KW-0472">Membrane</keyword>
<dbReference type="RefSeq" id="WP_125671180.1">
    <property type="nucleotide sequence ID" value="NZ_RCOS01000076.1"/>
</dbReference>
<keyword evidence="3" id="KW-1185">Reference proteome</keyword>
<dbReference type="AlphaFoldDB" id="A0A429GNE3"/>
<gene>
    <name evidence="2" type="ORF">D6D85_06325</name>
</gene>
<protein>
    <submittedName>
        <fullName evidence="2">Uncharacterized protein</fullName>
    </submittedName>
</protein>
<name>A0A429GNE3_9CREN</name>
<comment type="caution">
    <text evidence="2">The sequence shown here is derived from an EMBL/GenBank/DDBJ whole genome shotgun (WGS) entry which is preliminary data.</text>
</comment>
<proteinExistence type="predicted"/>
<organism evidence="2 3">
    <name type="scientific">Candidatus Methanodesulfokora washburnensis</name>
    <dbReference type="NCBI Taxonomy" id="2478471"/>
    <lineage>
        <taxon>Archaea</taxon>
        <taxon>Thermoproteota</taxon>
        <taxon>Candidatus Korarchaeia</taxon>
        <taxon>Candidatus Korarchaeia incertae sedis</taxon>
        <taxon>Candidatus Methanodesulfokora</taxon>
    </lineage>
</organism>
<feature type="transmembrane region" description="Helical" evidence="1">
    <location>
        <begin position="347"/>
        <end position="368"/>
    </location>
</feature>
<accession>A0A429GNE3</accession>
<evidence type="ECO:0000256" key="1">
    <source>
        <dbReference type="SAM" id="Phobius"/>
    </source>
</evidence>
<keyword evidence="1" id="KW-1133">Transmembrane helix</keyword>
<evidence type="ECO:0000313" key="2">
    <source>
        <dbReference type="EMBL" id="RSN75243.1"/>
    </source>
</evidence>
<reference evidence="2 3" key="1">
    <citation type="submission" date="2018-10" db="EMBL/GenBank/DDBJ databases">
        <title>Co-occurring genomic capacity for anaerobic methane metabolism and dissimilatory sulfite reduction discovered in the Korarchaeota.</title>
        <authorList>
            <person name="Mckay L.J."/>
            <person name="Dlakic M."/>
            <person name="Fields M.W."/>
            <person name="Delmont T.O."/>
            <person name="Eren A.M."/>
            <person name="Jay Z.J."/>
            <person name="Klingelsmith K.B."/>
            <person name="Rusch D.B."/>
            <person name="Inskeep W.P."/>
        </authorList>
    </citation>
    <scope>NUCLEOTIDE SEQUENCE [LARGE SCALE GENOMIC DNA]</scope>
    <source>
        <strain evidence="2 3">MDKW</strain>
    </source>
</reference>
<dbReference type="EMBL" id="RCOS01000076">
    <property type="protein sequence ID" value="RSN75243.1"/>
    <property type="molecule type" value="Genomic_DNA"/>
</dbReference>
<evidence type="ECO:0000313" key="3">
    <source>
        <dbReference type="Proteomes" id="UP000277582"/>
    </source>
</evidence>